<dbReference type="PROSITE" id="PS51670">
    <property type="entry name" value="SHKT"/>
    <property type="match status" value="3"/>
</dbReference>
<keyword evidence="2" id="KW-0645">Protease</keyword>
<dbReference type="Pfam" id="PF00413">
    <property type="entry name" value="Peptidase_M10"/>
    <property type="match status" value="1"/>
</dbReference>
<comment type="caution">
    <text evidence="12">The sequence shown here is derived from an EMBL/GenBank/DDBJ whole genome shotgun (WGS) entry which is preliminary data.</text>
</comment>
<gene>
    <name evidence="12" type="ORF">OFUS_LOCUS19078</name>
</gene>
<dbReference type="GO" id="GO:0006508">
    <property type="term" value="P:proteolysis"/>
    <property type="evidence" value="ECO:0007669"/>
    <property type="project" value="UniProtKB-KW"/>
</dbReference>
<feature type="binding site" evidence="10">
    <location>
        <position position="184"/>
    </location>
    <ligand>
        <name>Ca(2+)</name>
        <dbReference type="ChEBI" id="CHEBI:29108"/>
        <label>3</label>
    </ligand>
</feature>
<comment type="caution">
    <text evidence="11">Lacks conserved residue(s) required for the propagation of feature annotation.</text>
</comment>
<evidence type="ECO:0000256" key="9">
    <source>
        <dbReference type="PIRSR" id="PIRSR621190-1"/>
    </source>
</evidence>
<dbReference type="InterPro" id="IPR006026">
    <property type="entry name" value="Peptidase_Metallo"/>
</dbReference>
<feature type="binding site" evidence="10">
    <location>
        <position position="204"/>
    </location>
    <ligand>
        <name>Ca(2+)</name>
        <dbReference type="ChEBI" id="CHEBI:29108"/>
        <label>3</label>
    </ligand>
</feature>
<evidence type="ECO:0000256" key="3">
    <source>
        <dbReference type="ARBA" id="ARBA00022723"/>
    </source>
</evidence>
<keyword evidence="4" id="KW-0732">Signal</keyword>
<evidence type="ECO:0000313" key="12">
    <source>
        <dbReference type="EMBL" id="CAH1794375.1"/>
    </source>
</evidence>
<keyword evidence="5" id="KW-0378">Hydrolase</keyword>
<dbReference type="InterPro" id="IPR021190">
    <property type="entry name" value="Pept_M10A"/>
</dbReference>
<dbReference type="InterPro" id="IPR036365">
    <property type="entry name" value="PGBD-like_sf"/>
</dbReference>
<dbReference type="EMBL" id="CAIIXF020000009">
    <property type="protein sequence ID" value="CAH1794375.1"/>
    <property type="molecule type" value="Genomic_DNA"/>
</dbReference>
<feature type="binding site" evidence="10">
    <location>
        <position position="185"/>
    </location>
    <ligand>
        <name>Ca(2+)</name>
        <dbReference type="ChEBI" id="CHEBI:29108"/>
        <label>3</label>
    </ligand>
</feature>
<dbReference type="InterPro" id="IPR003582">
    <property type="entry name" value="ShKT_dom"/>
</dbReference>
<dbReference type="AlphaFoldDB" id="A0A8J1U3Q6"/>
<evidence type="ECO:0000256" key="11">
    <source>
        <dbReference type="PROSITE-ProRule" id="PRU01005"/>
    </source>
</evidence>
<feature type="binding site" evidence="10">
    <location>
        <position position="198"/>
    </location>
    <ligand>
        <name>Ca(2+)</name>
        <dbReference type="ChEBI" id="CHEBI:29108"/>
        <label>2</label>
    </ligand>
</feature>
<keyword evidence="7" id="KW-0482">Metalloprotease</keyword>
<feature type="disulfide bond" evidence="11">
    <location>
        <begin position="438"/>
        <end position="472"/>
    </location>
</feature>
<keyword evidence="6 10" id="KW-0862">Zinc</keyword>
<accession>A0A8J1U3Q6</accession>
<keyword evidence="13" id="KW-1185">Reference proteome</keyword>
<feature type="binding site" evidence="10">
    <location>
        <position position="235"/>
    </location>
    <ligand>
        <name>Zn(2+)</name>
        <dbReference type="ChEBI" id="CHEBI:29105"/>
        <label>2</label>
        <note>catalytic</note>
    </ligand>
</feature>
<dbReference type="Gene3D" id="1.10.10.1940">
    <property type="match status" value="2"/>
</dbReference>
<dbReference type="PANTHER" id="PTHR10201:SF291">
    <property type="entry name" value="MATRIX METALLOPROTEINASE 1, ISOFORM C-RELATED"/>
    <property type="match status" value="1"/>
</dbReference>
<feature type="binding site" evidence="10">
    <location>
        <position position="229"/>
    </location>
    <ligand>
        <name>Zn(2+)</name>
        <dbReference type="ChEBI" id="CHEBI:29105"/>
        <label>2</label>
        <note>catalytic</note>
    </ligand>
</feature>
<dbReference type="Gene3D" id="2.20.100.10">
    <property type="entry name" value="Thrombospondin type-1 (TSP1) repeat"/>
    <property type="match status" value="3"/>
</dbReference>
<dbReference type="SMART" id="SM00254">
    <property type="entry name" value="ShKT"/>
    <property type="match status" value="3"/>
</dbReference>
<feature type="binding site" evidence="10">
    <location>
        <position position="207"/>
    </location>
    <ligand>
        <name>Ca(2+)</name>
        <dbReference type="ChEBI" id="CHEBI:29108"/>
        <label>3</label>
    </ligand>
</feature>
<dbReference type="Proteomes" id="UP000749559">
    <property type="component" value="Unassembled WGS sequence"/>
</dbReference>
<dbReference type="GO" id="GO:0008270">
    <property type="term" value="F:zinc ion binding"/>
    <property type="evidence" value="ECO:0007669"/>
    <property type="project" value="InterPro"/>
</dbReference>
<dbReference type="CDD" id="cd04278">
    <property type="entry name" value="ZnMc_MMP"/>
    <property type="match status" value="1"/>
</dbReference>
<dbReference type="SMART" id="SM00235">
    <property type="entry name" value="ZnMc"/>
    <property type="match status" value="1"/>
</dbReference>
<feature type="binding site" evidence="10">
    <location>
        <position position="177"/>
    </location>
    <ligand>
        <name>Zn(2+)</name>
        <dbReference type="ChEBI" id="CHEBI:29105"/>
        <label>1</label>
    </ligand>
</feature>
<feature type="binding site" evidence="10">
    <location>
        <position position="133"/>
    </location>
    <ligand>
        <name>Ca(2+)</name>
        <dbReference type="ChEBI" id="CHEBI:29108"/>
        <label>1</label>
    </ligand>
</feature>
<proteinExistence type="inferred from homology"/>
<feature type="binding site" description="in inhibited form" evidence="10">
    <location>
        <position position="97"/>
    </location>
    <ligand>
        <name>Zn(2+)</name>
        <dbReference type="ChEBI" id="CHEBI:29105"/>
        <label>2</label>
        <note>catalytic</note>
    </ligand>
</feature>
<keyword evidence="11" id="KW-1015">Disulfide bond</keyword>
<dbReference type="FunFam" id="3.40.390.10:FF:000068">
    <property type="entry name" value="Predicted protein"/>
    <property type="match status" value="1"/>
</dbReference>
<evidence type="ECO:0000256" key="2">
    <source>
        <dbReference type="ARBA" id="ARBA00022670"/>
    </source>
</evidence>
<feature type="binding site" evidence="10">
    <location>
        <position position="179"/>
    </location>
    <ligand>
        <name>Zn(2+)</name>
        <dbReference type="ChEBI" id="CHEBI:29105"/>
        <label>1</label>
    </ligand>
</feature>
<keyword evidence="3 10" id="KW-0479">Metal-binding</keyword>
<sequence>MAIVPYILLLLWCVITPAVAQNDATEAESVVTNEAQAASYLMQFGYIAPMMRSSSGSLHDAVVDYKEAIKSFQRYAYIPQTGEIDAATIRMMNQPRCGDTDKDPATGRTKRYKTFGKWPNNRITYKILNYTPDLSRAQVERDFTNAFKIWSDVTNLSFHRVYTDDATLTIKFGSYDHGDGSPFDGRGQVLAHAALPQGGYIHFDESESWTANTAQGTNLLWVAVHEFGHAIGLRHSDERDAVMYAYYQGYKPNLRLHTDDIQGIQSIYGGLGVLGSWTQWTTCSKSCGTGVHSRTRSCSSAKCASHTRETRSCNTQSCSGGGGGGVLGSWTTWGSCSKSCGKGYHSRSRTCSRNPCPSHTRETRDCNTQRCTSGGDGWGPWSAWSTCSKSCGGGMWGRSRVCHRVGRCPGATGQNRRCNTQPCSTGGGGTGGTGGNTCVDNNIHCAYWQRNGECTKSANYMRKFCKKSCGVCSAGGNNGGQPCTDSNQHCAYWQRTGECNKNPQYMRVNCKKSCGVCGEANNPMEQACTDNNSMCSTWSRQGECAKNPRWMLVNCKRSCRVCT</sequence>
<dbReference type="PANTHER" id="PTHR10201">
    <property type="entry name" value="MATRIX METALLOPROTEINASE"/>
    <property type="match status" value="1"/>
</dbReference>
<reference evidence="12" key="1">
    <citation type="submission" date="2022-03" db="EMBL/GenBank/DDBJ databases">
        <authorList>
            <person name="Martin C."/>
        </authorList>
    </citation>
    <scope>NUCLEOTIDE SEQUENCE</scope>
</reference>
<dbReference type="Pfam" id="PF01549">
    <property type="entry name" value="ShK"/>
    <property type="match status" value="3"/>
</dbReference>
<dbReference type="GO" id="GO:0030574">
    <property type="term" value="P:collagen catabolic process"/>
    <property type="evidence" value="ECO:0007669"/>
    <property type="project" value="TreeGrafter"/>
</dbReference>
<comment type="cofactor">
    <cofactor evidence="10">
        <name>Zn(2+)</name>
        <dbReference type="ChEBI" id="CHEBI:29105"/>
    </cofactor>
    <text evidence="10">Binds 2 Zn(2+) ions per subunit.</text>
</comment>
<feature type="binding site" evidence="10">
    <location>
        <position position="202"/>
    </location>
    <ligand>
        <name>Zn(2+)</name>
        <dbReference type="ChEBI" id="CHEBI:29105"/>
        <label>1</label>
    </ligand>
</feature>
<feature type="disulfide bond" evidence="11">
    <location>
        <begin position="483"/>
        <end position="517"/>
    </location>
</feature>
<comment type="cofactor">
    <cofactor evidence="10">
        <name>Ca(2+)</name>
        <dbReference type="ChEBI" id="CHEBI:29108"/>
    </cofactor>
    <text evidence="10">Can bind about 5 Ca(2+) ions per subunit.</text>
</comment>
<evidence type="ECO:0000256" key="1">
    <source>
        <dbReference type="ARBA" id="ARBA00010370"/>
    </source>
</evidence>
<dbReference type="GO" id="GO:0031012">
    <property type="term" value="C:extracellular matrix"/>
    <property type="evidence" value="ECO:0007669"/>
    <property type="project" value="InterPro"/>
</dbReference>
<evidence type="ECO:0000313" key="13">
    <source>
        <dbReference type="Proteomes" id="UP000749559"/>
    </source>
</evidence>
<organism evidence="12 13">
    <name type="scientific">Owenia fusiformis</name>
    <name type="common">Polychaete worm</name>
    <dbReference type="NCBI Taxonomy" id="6347"/>
    <lineage>
        <taxon>Eukaryota</taxon>
        <taxon>Metazoa</taxon>
        <taxon>Spiralia</taxon>
        <taxon>Lophotrochozoa</taxon>
        <taxon>Annelida</taxon>
        <taxon>Polychaeta</taxon>
        <taxon>Sedentaria</taxon>
        <taxon>Canalipalpata</taxon>
        <taxon>Sabellida</taxon>
        <taxon>Oweniida</taxon>
        <taxon>Oweniidae</taxon>
        <taxon>Owenia</taxon>
    </lineage>
</organism>
<feature type="disulfide bond" evidence="11">
    <location>
        <begin position="528"/>
        <end position="562"/>
    </location>
</feature>
<keyword evidence="10" id="KW-0106">Calcium</keyword>
<feature type="binding site" evidence="10">
    <location>
        <position position="192"/>
    </location>
    <ligand>
        <name>Zn(2+)</name>
        <dbReference type="ChEBI" id="CHEBI:29105"/>
        <label>1</label>
    </ligand>
</feature>
<dbReference type="Pfam" id="PF00090">
    <property type="entry name" value="TSP_1"/>
    <property type="match status" value="3"/>
</dbReference>
<dbReference type="SUPFAM" id="SSF55486">
    <property type="entry name" value="Metalloproteases ('zincins'), catalytic domain"/>
    <property type="match status" value="1"/>
</dbReference>
<evidence type="ECO:0000256" key="4">
    <source>
        <dbReference type="ARBA" id="ARBA00022729"/>
    </source>
</evidence>
<dbReference type="InterPro" id="IPR001818">
    <property type="entry name" value="Pept_M10_metallopeptidase"/>
</dbReference>
<dbReference type="InterPro" id="IPR033739">
    <property type="entry name" value="M10A_MMP"/>
</dbReference>
<dbReference type="PRINTS" id="PR00138">
    <property type="entry name" value="MATRIXIN"/>
</dbReference>
<dbReference type="SMART" id="SM00209">
    <property type="entry name" value="TSP1"/>
    <property type="match status" value="3"/>
</dbReference>
<dbReference type="InterPro" id="IPR036383">
    <property type="entry name" value="TSP1_rpt_sf"/>
</dbReference>
<name>A0A8J1U3Q6_OWEFU</name>
<dbReference type="InterPro" id="IPR024079">
    <property type="entry name" value="MetalloPept_cat_dom_sf"/>
</dbReference>
<feature type="active site" evidence="9">
    <location>
        <position position="226"/>
    </location>
</feature>
<dbReference type="SUPFAM" id="SSF82895">
    <property type="entry name" value="TSP-1 type 1 repeat"/>
    <property type="match status" value="3"/>
</dbReference>
<feature type="binding site" evidence="10">
    <location>
        <position position="225"/>
    </location>
    <ligand>
        <name>Zn(2+)</name>
        <dbReference type="ChEBI" id="CHEBI:29105"/>
        <label>2</label>
        <note>catalytic</note>
    </ligand>
</feature>
<feature type="binding site" evidence="10">
    <location>
        <position position="207"/>
    </location>
    <ligand>
        <name>Ca(2+)</name>
        <dbReference type="ChEBI" id="CHEBI:29108"/>
        <label>1</label>
    </ligand>
</feature>
<evidence type="ECO:0000256" key="8">
    <source>
        <dbReference type="ARBA" id="ARBA00023180"/>
    </source>
</evidence>
<dbReference type="OrthoDB" id="261426at2759"/>
<evidence type="ECO:0000256" key="5">
    <source>
        <dbReference type="ARBA" id="ARBA00022801"/>
    </source>
</evidence>
<dbReference type="Gene3D" id="3.40.390.10">
    <property type="entry name" value="Collagenase (Catalytic Domain)"/>
    <property type="match status" value="1"/>
</dbReference>
<protein>
    <submittedName>
        <fullName evidence="12">Uncharacterized protein</fullName>
    </submittedName>
</protein>
<evidence type="ECO:0000256" key="6">
    <source>
        <dbReference type="ARBA" id="ARBA00022833"/>
    </source>
</evidence>
<dbReference type="GO" id="GO:0004222">
    <property type="term" value="F:metalloendopeptidase activity"/>
    <property type="evidence" value="ECO:0007669"/>
    <property type="project" value="InterPro"/>
</dbReference>
<dbReference type="SUPFAM" id="SSF47090">
    <property type="entry name" value="PGBD-like"/>
    <property type="match status" value="1"/>
</dbReference>
<evidence type="ECO:0000256" key="10">
    <source>
        <dbReference type="PIRSR" id="PIRSR621190-2"/>
    </source>
</evidence>
<evidence type="ECO:0000256" key="7">
    <source>
        <dbReference type="ARBA" id="ARBA00023049"/>
    </source>
</evidence>
<keyword evidence="8" id="KW-0325">Glycoprotein</keyword>
<feature type="binding site" evidence="10">
    <location>
        <position position="243"/>
    </location>
    <ligand>
        <name>Zn(2+)</name>
        <dbReference type="ChEBI" id="CHEBI:29105"/>
        <label>2</label>
        <note>catalytic</note>
    </ligand>
</feature>
<dbReference type="GO" id="GO:0030198">
    <property type="term" value="P:extracellular matrix organization"/>
    <property type="evidence" value="ECO:0007669"/>
    <property type="project" value="TreeGrafter"/>
</dbReference>
<comment type="similarity">
    <text evidence="1">Belongs to the peptidase M10A family.</text>
</comment>
<dbReference type="InterPro" id="IPR000884">
    <property type="entry name" value="TSP1_rpt"/>
</dbReference>
<dbReference type="PROSITE" id="PS50092">
    <property type="entry name" value="TSP1"/>
    <property type="match status" value="3"/>
</dbReference>